<evidence type="ECO:0000313" key="1">
    <source>
        <dbReference type="EMBL" id="KAJ9689618.1"/>
    </source>
</evidence>
<comment type="caution">
    <text evidence="1">The sequence shown here is derived from an EMBL/GenBank/DDBJ whole genome shotgun (WGS) entry which is preliminary data.</text>
</comment>
<dbReference type="EMBL" id="JARBHA010000010">
    <property type="protein sequence ID" value="KAJ9689618.1"/>
    <property type="molecule type" value="Genomic_DNA"/>
</dbReference>
<dbReference type="Proteomes" id="UP001168098">
    <property type="component" value="Unassembled WGS sequence"/>
</dbReference>
<evidence type="ECO:0000313" key="2">
    <source>
        <dbReference type="Proteomes" id="UP001168098"/>
    </source>
</evidence>
<organism evidence="1 2">
    <name type="scientific">Vitis rotundifolia</name>
    <name type="common">Muscadine grape</name>
    <dbReference type="NCBI Taxonomy" id="103349"/>
    <lineage>
        <taxon>Eukaryota</taxon>
        <taxon>Viridiplantae</taxon>
        <taxon>Streptophyta</taxon>
        <taxon>Embryophyta</taxon>
        <taxon>Tracheophyta</taxon>
        <taxon>Spermatophyta</taxon>
        <taxon>Magnoliopsida</taxon>
        <taxon>eudicotyledons</taxon>
        <taxon>Gunneridae</taxon>
        <taxon>Pentapetalae</taxon>
        <taxon>rosids</taxon>
        <taxon>Vitales</taxon>
        <taxon>Vitaceae</taxon>
        <taxon>Viteae</taxon>
        <taxon>Vitis</taxon>
    </lineage>
</organism>
<keyword evidence="2" id="KW-1185">Reference proteome</keyword>
<gene>
    <name evidence="1" type="ORF">PVL29_012358</name>
</gene>
<proteinExistence type="predicted"/>
<protein>
    <submittedName>
        <fullName evidence="1">Uncharacterized protein</fullName>
    </submittedName>
</protein>
<accession>A0AA39DLW9</accession>
<sequence>MNPITSLPIIQRHNLFHCQEGNEQCEKHNHPLRSHILHPNKHMRHKSEQQAHNRVQKPNRKTLSPKLHTRPLIKEYKFGGIVPIGQKHGHFPNYIMHGARNTEEIDKHSTPQPNLRIMKQCLAGQNLLHNKRRPHQEGRHKESQLLLGEHRRPLDWADRELGPGLDEVGHRVGHARNVPLLHLLRILEALHIGANKSDVGERVDPKLGETGLGLFELDVAEEELGGGGRVLVVGDEGGGEEAELGAKALEVEFGLVMELSGVEEDEDRVGPRGCGGGEEAAEGVIVEVDHARFGSRLEREKLSNPVGFGAG</sequence>
<name>A0AA39DLW9_VITRO</name>
<dbReference type="AlphaFoldDB" id="A0AA39DLW9"/>
<reference evidence="1 2" key="1">
    <citation type="journal article" date="2023" name="BMC Biotechnol.">
        <title>Vitis rotundifolia cv Carlos genome sequencing.</title>
        <authorList>
            <person name="Huff M."/>
            <person name="Hulse-Kemp A."/>
            <person name="Scheffler B."/>
            <person name="Youngblood R."/>
            <person name="Simpson S."/>
            <person name="Babiker E."/>
            <person name="Staton M."/>
        </authorList>
    </citation>
    <scope>NUCLEOTIDE SEQUENCE [LARGE SCALE GENOMIC DNA]</scope>
    <source>
        <tissue evidence="1">Leaf</tissue>
    </source>
</reference>